<sequence length="139" mass="15673">MSDYRRAARELDKHARELDRLMDRLEAAREASDAPRVAETRRKVIDAERATAAAYDAMAAAVRAHWRERAGETLRELIAVATPLAARYRAERRAAGDLIPWWPPIFEALGNAPEPELDGDVPSEPPECGALDRTEERLW</sequence>
<gene>
    <name evidence="3" type="ORF">B1C78_03210</name>
</gene>
<keyword evidence="1" id="KW-0175">Coiled coil</keyword>
<comment type="caution">
    <text evidence="3">The sequence shown here is derived from an EMBL/GenBank/DDBJ whole genome shotgun (WGS) entry which is preliminary data.</text>
</comment>
<dbReference type="EMBL" id="MVBK01000018">
    <property type="protein sequence ID" value="OOG27673.1"/>
    <property type="molecule type" value="Genomic_DNA"/>
</dbReference>
<dbReference type="STRING" id="108003.B1C78_03210"/>
<evidence type="ECO:0000313" key="4">
    <source>
        <dbReference type="Proteomes" id="UP000189462"/>
    </source>
</evidence>
<dbReference type="Proteomes" id="UP000189462">
    <property type="component" value="Unassembled WGS sequence"/>
</dbReference>
<name>A0A1V3NRT2_9GAMM</name>
<reference evidence="3 4" key="1">
    <citation type="submission" date="2017-02" db="EMBL/GenBank/DDBJ databases">
        <title>Genomic diversity within the haloalkaliphilic genus Thioalkalivibrio.</title>
        <authorList>
            <person name="Ahn A.-C."/>
            <person name="Meier-Kolthoff J."/>
            <person name="Overmars L."/>
            <person name="Richter M."/>
            <person name="Woyke T."/>
            <person name="Sorokin D.Y."/>
            <person name="Muyzer G."/>
        </authorList>
    </citation>
    <scope>NUCLEOTIDE SEQUENCE [LARGE SCALE GENOMIC DNA]</scope>
    <source>
        <strain evidence="3 4">ALJD</strain>
    </source>
</reference>
<dbReference type="AlphaFoldDB" id="A0A1V3NRT2"/>
<feature type="compositionally biased region" description="Basic and acidic residues" evidence="2">
    <location>
        <begin position="130"/>
        <end position="139"/>
    </location>
</feature>
<evidence type="ECO:0000256" key="1">
    <source>
        <dbReference type="SAM" id="Coils"/>
    </source>
</evidence>
<feature type="coiled-coil region" evidence="1">
    <location>
        <begin position="4"/>
        <end position="31"/>
    </location>
</feature>
<organism evidence="3 4">
    <name type="scientific">Thioalkalivibrio denitrificans</name>
    <dbReference type="NCBI Taxonomy" id="108003"/>
    <lineage>
        <taxon>Bacteria</taxon>
        <taxon>Pseudomonadati</taxon>
        <taxon>Pseudomonadota</taxon>
        <taxon>Gammaproteobacteria</taxon>
        <taxon>Chromatiales</taxon>
        <taxon>Ectothiorhodospiraceae</taxon>
        <taxon>Thioalkalivibrio</taxon>
    </lineage>
</organism>
<proteinExistence type="predicted"/>
<protein>
    <submittedName>
        <fullName evidence="3">Uncharacterized protein</fullName>
    </submittedName>
</protein>
<evidence type="ECO:0000256" key="2">
    <source>
        <dbReference type="SAM" id="MobiDB-lite"/>
    </source>
</evidence>
<dbReference type="RefSeq" id="WP_077277690.1">
    <property type="nucleotide sequence ID" value="NZ_MVBK01000018.1"/>
</dbReference>
<accession>A0A1V3NRT2</accession>
<evidence type="ECO:0000313" key="3">
    <source>
        <dbReference type="EMBL" id="OOG27673.1"/>
    </source>
</evidence>
<feature type="region of interest" description="Disordered" evidence="2">
    <location>
        <begin position="112"/>
        <end position="139"/>
    </location>
</feature>
<keyword evidence="4" id="KW-1185">Reference proteome</keyword>